<reference evidence="1 2" key="1">
    <citation type="journal article" date="2018" name="Arch. Microbiol.">
        <title>New insights into the metabolic potential of the phototrophic purple bacterium Rhodopila globiformis DSM 161(T) from its draft genome sequence and evidence for a vanadium-dependent nitrogenase.</title>
        <authorList>
            <person name="Imhoff J.F."/>
            <person name="Rahn T."/>
            <person name="Kunzel S."/>
            <person name="Neulinger S.C."/>
        </authorList>
    </citation>
    <scope>NUCLEOTIDE SEQUENCE [LARGE SCALE GENOMIC DNA]</scope>
    <source>
        <strain evidence="1 2">DSM 161</strain>
    </source>
</reference>
<dbReference type="EMBL" id="NHRY01000062">
    <property type="protein sequence ID" value="PPQ36096.1"/>
    <property type="molecule type" value="Genomic_DNA"/>
</dbReference>
<dbReference type="RefSeq" id="WP_104517886.1">
    <property type="nucleotide sequence ID" value="NZ_NHRY01000062.1"/>
</dbReference>
<protein>
    <submittedName>
        <fullName evidence="1">Uncharacterized protein</fullName>
    </submittedName>
</protein>
<comment type="caution">
    <text evidence="1">The sequence shown here is derived from an EMBL/GenBank/DDBJ whole genome shotgun (WGS) entry which is preliminary data.</text>
</comment>
<organism evidence="1 2">
    <name type="scientific">Rhodopila globiformis</name>
    <name type="common">Rhodopseudomonas globiformis</name>
    <dbReference type="NCBI Taxonomy" id="1071"/>
    <lineage>
        <taxon>Bacteria</taxon>
        <taxon>Pseudomonadati</taxon>
        <taxon>Pseudomonadota</taxon>
        <taxon>Alphaproteobacteria</taxon>
        <taxon>Acetobacterales</taxon>
        <taxon>Acetobacteraceae</taxon>
        <taxon>Rhodopila</taxon>
    </lineage>
</organism>
<sequence>MRAIIEDTWFPAGTRIRIGQGSDELLFIRCSFEGGEIVFEREVDRTIFSQCIFRGTRFIGQTLCDRIASACSAVAGETEDTAAQTASRHGRFRR</sequence>
<dbReference type="Proteomes" id="UP000239724">
    <property type="component" value="Unassembled WGS sequence"/>
</dbReference>
<keyword evidence="2" id="KW-1185">Reference proteome</keyword>
<gene>
    <name evidence="1" type="ORF">CCS01_05720</name>
</gene>
<name>A0A2S6NLB0_RHOGL</name>
<dbReference type="AlphaFoldDB" id="A0A2S6NLB0"/>
<evidence type="ECO:0000313" key="2">
    <source>
        <dbReference type="Proteomes" id="UP000239724"/>
    </source>
</evidence>
<evidence type="ECO:0000313" key="1">
    <source>
        <dbReference type="EMBL" id="PPQ36096.1"/>
    </source>
</evidence>
<accession>A0A2S6NLB0</accession>
<proteinExistence type="predicted"/>